<dbReference type="Gene3D" id="3.90.110.10">
    <property type="entry name" value="Lactate dehydrogenase/glycoside hydrolase, family 4, C-terminal"/>
    <property type="match status" value="1"/>
</dbReference>
<evidence type="ECO:0000313" key="3">
    <source>
        <dbReference type="EMBL" id="OAF69495.1"/>
    </source>
</evidence>
<dbReference type="SUPFAM" id="SSF56327">
    <property type="entry name" value="LDH C-terminal domain-like"/>
    <property type="match status" value="1"/>
</dbReference>
<dbReference type="GO" id="GO:0016615">
    <property type="term" value="F:malate dehydrogenase activity"/>
    <property type="evidence" value="ECO:0007669"/>
    <property type="project" value="InterPro"/>
</dbReference>
<dbReference type="OrthoDB" id="4069699at2759"/>
<keyword evidence="1" id="KW-0560">Oxidoreductase</keyword>
<dbReference type="AlphaFoldDB" id="A0A177B5E9"/>
<evidence type="ECO:0000256" key="1">
    <source>
        <dbReference type="ARBA" id="ARBA00023002"/>
    </source>
</evidence>
<feature type="domain" description="Lactate/malate dehydrogenase C-terminal" evidence="2">
    <location>
        <begin position="6"/>
        <end position="157"/>
    </location>
</feature>
<dbReference type="InterPro" id="IPR015955">
    <property type="entry name" value="Lactate_DH/Glyco_Ohase_4_C"/>
</dbReference>
<dbReference type="EMBL" id="LWCA01000271">
    <property type="protein sequence ID" value="OAF69495.1"/>
    <property type="molecule type" value="Genomic_DNA"/>
</dbReference>
<accession>A0A177B5E9</accession>
<sequence>MKITTSSISNVTIFGNHSSLQYPHAWDAKYNDNGIPKSVVQKLDNDHWLKNTFVDVVRERGHQIIKNKKSASGCSVAKAILDHLVMWNYGSQNEIISIGLESKGEYGVPDGLFFNFPTKISDSGTITVDTSIGISDYDKEILQLNIKELQSEKDLALSIVQEVLEPKLLKNKNK</sequence>
<dbReference type="InterPro" id="IPR010945">
    <property type="entry name" value="Malate_DH_type2"/>
</dbReference>
<gene>
    <name evidence="3" type="ORF">A3Q56_02744</name>
</gene>
<reference evidence="3 4" key="1">
    <citation type="submission" date="2016-04" db="EMBL/GenBank/DDBJ databases">
        <title>The genome of Intoshia linei affirms orthonectids as highly simplified spiralians.</title>
        <authorList>
            <person name="Mikhailov K.V."/>
            <person name="Slusarev G.S."/>
            <person name="Nikitin M.A."/>
            <person name="Logacheva M.D."/>
            <person name="Penin A."/>
            <person name="Aleoshin V."/>
            <person name="Panchin Y.V."/>
        </authorList>
    </citation>
    <scope>NUCLEOTIDE SEQUENCE [LARGE SCALE GENOMIC DNA]</scope>
    <source>
        <strain evidence="3">Intl2013</strain>
        <tissue evidence="3">Whole animal</tissue>
    </source>
</reference>
<dbReference type="GO" id="GO:0006108">
    <property type="term" value="P:malate metabolic process"/>
    <property type="evidence" value="ECO:0007669"/>
    <property type="project" value="InterPro"/>
</dbReference>
<evidence type="ECO:0000259" key="2">
    <source>
        <dbReference type="Pfam" id="PF02866"/>
    </source>
</evidence>
<evidence type="ECO:0000313" key="4">
    <source>
        <dbReference type="Proteomes" id="UP000078046"/>
    </source>
</evidence>
<dbReference type="Pfam" id="PF02866">
    <property type="entry name" value="Ldh_1_C"/>
    <property type="match status" value="1"/>
</dbReference>
<dbReference type="GO" id="GO:0016616">
    <property type="term" value="F:oxidoreductase activity, acting on the CH-OH group of donors, NAD or NADP as acceptor"/>
    <property type="evidence" value="ECO:0007669"/>
    <property type="project" value="InterPro"/>
</dbReference>
<name>A0A177B5E9_9BILA</name>
<dbReference type="PANTHER" id="PTHR23382">
    <property type="entry name" value="MALATE DEHYDROGENASE"/>
    <property type="match status" value="1"/>
</dbReference>
<dbReference type="InterPro" id="IPR022383">
    <property type="entry name" value="Lactate/malate_DH_C"/>
</dbReference>
<keyword evidence="4" id="KW-1185">Reference proteome</keyword>
<comment type="caution">
    <text evidence="3">The sequence shown here is derived from an EMBL/GenBank/DDBJ whole genome shotgun (WGS) entry which is preliminary data.</text>
</comment>
<protein>
    <recommendedName>
        <fullName evidence="2">Lactate/malate dehydrogenase C-terminal domain-containing protein</fullName>
    </recommendedName>
</protein>
<proteinExistence type="predicted"/>
<dbReference type="Proteomes" id="UP000078046">
    <property type="component" value="Unassembled WGS sequence"/>
</dbReference>
<organism evidence="3 4">
    <name type="scientific">Intoshia linei</name>
    <dbReference type="NCBI Taxonomy" id="1819745"/>
    <lineage>
        <taxon>Eukaryota</taxon>
        <taxon>Metazoa</taxon>
        <taxon>Spiralia</taxon>
        <taxon>Lophotrochozoa</taxon>
        <taxon>Mesozoa</taxon>
        <taxon>Orthonectida</taxon>
        <taxon>Rhopaluridae</taxon>
        <taxon>Intoshia</taxon>
    </lineage>
</organism>